<gene>
    <name evidence="1" type="ORF">pf16_70</name>
</gene>
<evidence type="ECO:0000313" key="2">
    <source>
        <dbReference type="Proteomes" id="UP000225821"/>
    </source>
</evidence>
<sequence length="50" mass="6016">MYNLADFVEWDDNIRDGYHPVLIWSQATGYCFMQFGFTPKYDCKFIARLK</sequence>
<protein>
    <submittedName>
        <fullName evidence="1">Uncharacterized protein</fullName>
    </submittedName>
</protein>
<evidence type="ECO:0000313" key="1">
    <source>
        <dbReference type="EMBL" id="AND74993.1"/>
    </source>
</evidence>
<reference evidence="1 2" key="1">
    <citation type="submission" date="2016-03" db="EMBL/GenBank/DDBJ databases">
        <title>Characterisation of pf16 and phiPMW: Two novel phages infecting Pseudomonas putida PpG1.</title>
        <authorList>
            <person name="Magill D.J."/>
            <person name="Krylov V.N."/>
            <person name="Shaburova O.V."/>
            <person name="Allen C.C.R."/>
            <person name="McGrath J.W."/>
            <person name="Quinn J.P."/>
            <person name="Kulakov L.A."/>
        </authorList>
    </citation>
    <scope>NUCLEOTIDE SEQUENCE [LARGE SCALE GENOMIC DNA]</scope>
</reference>
<keyword evidence="2" id="KW-1185">Reference proteome</keyword>
<accession>A0A1S5R3V4</accession>
<proteinExistence type="predicted"/>
<dbReference type="Proteomes" id="UP000225821">
    <property type="component" value="Segment"/>
</dbReference>
<name>A0A1S5R3V4_9CAUD</name>
<dbReference type="EMBL" id="KU873925">
    <property type="protein sequence ID" value="AND74993.1"/>
    <property type="molecule type" value="Genomic_DNA"/>
</dbReference>
<organism evidence="1 2">
    <name type="scientific">Pseudomonas phage pf16</name>
    <dbReference type="NCBI Taxonomy" id="1815630"/>
    <lineage>
        <taxon>Viruses</taxon>
        <taxon>Duplodnaviria</taxon>
        <taxon>Heunggongvirae</taxon>
        <taxon>Uroviricota</taxon>
        <taxon>Caudoviricetes</taxon>
        <taxon>Chakrabartyvirus</taxon>
        <taxon>Chakrabartyvirus pf16</taxon>
    </lineage>
</organism>